<evidence type="ECO:0000313" key="4">
    <source>
        <dbReference type="Proteomes" id="UP000004662"/>
    </source>
</evidence>
<sequence>MRHLSRVFLLVFLLLLPHYGLAGETAYLPRGQIDFSRLLAPPPAVGSPRQQEEMAQLLALQKERTPAQEAFALADADRSVFRFADVLGPDFTPGKLPLAEAFFRAVTKNASALLGSAKEHWNRPRPYASNPDIHPCVPKPNNASYPSGHSTFATVTSILLANMLPEKQDQIYERAERYRFNREIGGVHYPSDVAAGRLAGTVIAAFLLEDQAFQADFAKARAEVRQALALDPIAP</sequence>
<dbReference type="RefSeq" id="WP_009180955.1">
    <property type="nucleotide sequence ID" value="NZ_CM001368.1"/>
</dbReference>
<dbReference type="EMBL" id="CM001368">
    <property type="protein sequence ID" value="EHJ47560.1"/>
    <property type="molecule type" value="Genomic_DNA"/>
</dbReference>
<dbReference type="PIRSF" id="PIRSF000897">
    <property type="entry name" value="Acid_Ptase_ClsA"/>
    <property type="match status" value="1"/>
</dbReference>
<dbReference type="SMART" id="SM00014">
    <property type="entry name" value="acidPPc"/>
    <property type="match status" value="1"/>
</dbReference>
<dbReference type="STRING" id="694327.DFW101_1552"/>
<dbReference type="GO" id="GO:0030288">
    <property type="term" value="C:outer membrane-bounded periplasmic space"/>
    <property type="evidence" value="ECO:0007669"/>
    <property type="project" value="InterPro"/>
</dbReference>
<keyword evidence="1" id="KW-0378">Hydrolase</keyword>
<evidence type="ECO:0000259" key="2">
    <source>
        <dbReference type="SMART" id="SM00014"/>
    </source>
</evidence>
<dbReference type="GO" id="GO:0003993">
    <property type="term" value="F:acid phosphatase activity"/>
    <property type="evidence" value="ECO:0007669"/>
    <property type="project" value="UniProtKB-EC"/>
</dbReference>
<comment type="similarity">
    <text evidence="1">Belongs to the class A bacterial acid phosphatase family.</text>
</comment>
<dbReference type="CDD" id="cd03397">
    <property type="entry name" value="PAP2_acid_phosphatase"/>
    <property type="match status" value="1"/>
</dbReference>
<accession>G7Q4V0</accession>
<evidence type="ECO:0000313" key="3">
    <source>
        <dbReference type="EMBL" id="EHJ47560.1"/>
    </source>
</evidence>
<comment type="catalytic activity">
    <reaction evidence="1">
        <text>a phosphate monoester + H2O = an alcohol + phosphate</text>
        <dbReference type="Rhea" id="RHEA:15017"/>
        <dbReference type="ChEBI" id="CHEBI:15377"/>
        <dbReference type="ChEBI" id="CHEBI:30879"/>
        <dbReference type="ChEBI" id="CHEBI:43474"/>
        <dbReference type="ChEBI" id="CHEBI:67140"/>
        <dbReference type="EC" id="3.1.3.2"/>
    </reaction>
</comment>
<dbReference type="AlphaFoldDB" id="G7Q4V0"/>
<evidence type="ECO:0000256" key="1">
    <source>
        <dbReference type="PIRNR" id="PIRNR000897"/>
    </source>
</evidence>
<reference evidence="4" key="1">
    <citation type="journal article" date="2015" name="Genome Announc.">
        <title>High-Quality Draft Genome Sequence of Desulfovibrio carbinoliphilus FW-101-2B, an Organic Acid-Oxidizing Sulfate-Reducing Bacterium Isolated from Uranium(VI)-Contaminated Groundwater.</title>
        <authorList>
            <person name="Ramsay B.D."/>
            <person name="Hwang C."/>
            <person name="Woo H.L."/>
            <person name="Carroll S.L."/>
            <person name="Lucas S."/>
            <person name="Han J."/>
            <person name="Lapidus A.L."/>
            <person name="Cheng J.F."/>
            <person name="Goodwin L.A."/>
            <person name="Pitluck S."/>
            <person name="Peters L."/>
            <person name="Chertkov O."/>
            <person name="Held B."/>
            <person name="Detter J.C."/>
            <person name="Han C.S."/>
            <person name="Tapia R."/>
            <person name="Land M.L."/>
            <person name="Hauser L.J."/>
            <person name="Kyrpides N.C."/>
            <person name="Ivanova N.N."/>
            <person name="Mikhailova N."/>
            <person name="Pagani I."/>
            <person name="Woyke T."/>
            <person name="Arkin A.P."/>
            <person name="Dehal P."/>
            <person name="Chivian D."/>
            <person name="Criddle C.S."/>
            <person name="Wu W."/>
            <person name="Chakraborty R."/>
            <person name="Hazen T.C."/>
            <person name="Fields M.W."/>
        </authorList>
    </citation>
    <scope>NUCLEOTIDE SEQUENCE [LARGE SCALE GENOMIC DNA]</scope>
    <source>
        <strain evidence="4">FW-101-2B</strain>
    </source>
</reference>
<feature type="domain" description="Phosphatidic acid phosphatase type 2/haloperoxidase" evidence="2">
    <location>
        <begin position="103"/>
        <end position="208"/>
    </location>
</feature>
<gene>
    <name evidence="3" type="ORF">DFW101_1552</name>
</gene>
<proteinExistence type="inferred from homology"/>
<dbReference type="InterPro" id="IPR000326">
    <property type="entry name" value="PAP2/HPO"/>
</dbReference>
<protein>
    <recommendedName>
        <fullName evidence="1">Acid phosphatase</fullName>
        <ecNumber evidence="1">3.1.3.2</ecNumber>
    </recommendedName>
</protein>
<keyword evidence="4" id="KW-1185">Reference proteome</keyword>
<name>G7Q4V0_9BACT</name>
<dbReference type="eggNOG" id="COG0671">
    <property type="taxonomic scope" value="Bacteria"/>
</dbReference>
<dbReference type="SUPFAM" id="SSF48317">
    <property type="entry name" value="Acid phosphatase/Vanadium-dependent haloperoxidase"/>
    <property type="match status" value="1"/>
</dbReference>
<dbReference type="Pfam" id="PF01569">
    <property type="entry name" value="PAP2"/>
    <property type="match status" value="1"/>
</dbReference>
<dbReference type="HOGENOM" id="CLU_079861_1_0_7"/>
<dbReference type="OrthoDB" id="9780507at2"/>
<organism evidence="3 4">
    <name type="scientific">Solidesulfovibrio carbinoliphilus subsp. oakridgensis</name>
    <dbReference type="NCBI Taxonomy" id="694327"/>
    <lineage>
        <taxon>Bacteria</taxon>
        <taxon>Pseudomonadati</taxon>
        <taxon>Thermodesulfobacteriota</taxon>
        <taxon>Desulfovibrionia</taxon>
        <taxon>Desulfovibrionales</taxon>
        <taxon>Desulfovibrionaceae</taxon>
        <taxon>Solidesulfovibrio</taxon>
    </lineage>
</organism>
<dbReference type="Gene3D" id="1.20.144.10">
    <property type="entry name" value="Phosphatidic acid phosphatase type 2/haloperoxidase"/>
    <property type="match status" value="1"/>
</dbReference>
<dbReference type="InterPro" id="IPR001011">
    <property type="entry name" value="Acid_Pase_classA_bac"/>
</dbReference>
<dbReference type="EC" id="3.1.3.2" evidence="1"/>
<dbReference type="InterPro" id="IPR036938">
    <property type="entry name" value="PAP2/HPO_sf"/>
</dbReference>
<dbReference type="Proteomes" id="UP000004662">
    <property type="component" value="Chromosome"/>
</dbReference>